<name>A0A328K6M3_9LACT</name>
<organism evidence="2 3">
    <name type="scientific">Dolosigranulum pigrum</name>
    <dbReference type="NCBI Taxonomy" id="29394"/>
    <lineage>
        <taxon>Bacteria</taxon>
        <taxon>Bacillati</taxon>
        <taxon>Bacillota</taxon>
        <taxon>Bacilli</taxon>
        <taxon>Lactobacillales</taxon>
        <taxon>Carnobacteriaceae</taxon>
        <taxon>Dolosigranulum</taxon>
    </lineage>
</organism>
<proteinExistence type="predicted"/>
<protein>
    <submittedName>
        <fullName evidence="2">YjiH family protein</fullName>
    </submittedName>
</protein>
<dbReference type="AlphaFoldDB" id="A0A328K6M3"/>
<feature type="domain" description="Nucleoside transporter/FeoB GTPase Gate" evidence="1">
    <location>
        <begin position="138"/>
        <end position="231"/>
    </location>
</feature>
<reference evidence="2 3" key="1">
    <citation type="submission" date="2019-07" db="EMBL/GenBank/DDBJ databases">
        <title>Genome assembly of a nasal isolate of Dolosigranulum pigrum from a chronic sinusitis patient.</title>
        <authorList>
            <person name="Baig S."/>
            <person name="Overballe-Petersen S."/>
            <person name="Kaspar U."/>
            <person name="Rendboe A."/>
            <person name="de Man T."/>
            <person name="Liu C."/>
            <person name="Price L.B."/>
            <person name="Stegger M."/>
            <person name="Becker K."/>
            <person name="Skytt Andersen P."/>
        </authorList>
    </citation>
    <scope>NUCLEOTIDE SEQUENCE [LARGE SCALE GENOMIC DNA]</scope>
    <source>
        <strain evidence="2 3">83VPs-KB5</strain>
    </source>
</reference>
<evidence type="ECO:0000313" key="2">
    <source>
        <dbReference type="EMBL" id="QDO91934.1"/>
    </source>
</evidence>
<accession>A0A328K6M3</accession>
<dbReference type="KEGG" id="dpm:FNV33_07810"/>
<dbReference type="RefSeq" id="WP_111973660.1">
    <property type="nucleotide sequence ID" value="NZ_CP040413.1"/>
</dbReference>
<evidence type="ECO:0000313" key="3">
    <source>
        <dbReference type="Proteomes" id="UP000315953"/>
    </source>
</evidence>
<dbReference type="Pfam" id="PF07670">
    <property type="entry name" value="Gate"/>
    <property type="match status" value="1"/>
</dbReference>
<dbReference type="InterPro" id="IPR011642">
    <property type="entry name" value="Gate_dom"/>
</dbReference>
<gene>
    <name evidence="2" type="ORF">FNV33_07810</name>
</gene>
<dbReference type="EMBL" id="CP041626">
    <property type="protein sequence ID" value="QDO91934.1"/>
    <property type="molecule type" value="Genomic_DNA"/>
</dbReference>
<dbReference type="Proteomes" id="UP000315953">
    <property type="component" value="Chromosome"/>
</dbReference>
<sequence length="454" mass="50269">MSNKSNKLKFIGLSLLGAIFFLVPMTINGESQILLSHITTLITENWVDPFILFTQFCMGIVLIGTIIFLFYESEYEPLNDVFKTTPVNVGLRLSGAFIYLMVLNNWFSGTAIGDLILHEDTGGVMAGEDGLLTILYITFFIAILTLPLLTHFGMVEFIGTLSGDVMKKLFKIPGSSVVNALASFVGDGTIGIVVTDNQYKRGYYTKREAYIIASSFSIVGIAFAAAVANELQLGHIFPIYYMSILLTTLMIAFVIARLPLKKYPDEYYKGKEPKKERRAQDGSTFQQAYESAVEQAADVEVWDAFKEACVDVINIYVGFLPIIMVVGTISLVIAENTPVFDVISYPFIYIYQFLGFGAEAAQAMAPASLAGFADMYLPALFVTGVESEAARFFISVLAFTQLVFMSETGMIFIKTEIGYNFLDIVKLFLFRTVLSLPIIYGITRLLAALNIISF</sequence>
<evidence type="ECO:0000259" key="1">
    <source>
        <dbReference type="Pfam" id="PF07670"/>
    </source>
</evidence>